<dbReference type="AlphaFoldDB" id="A0A8C5MMW6"/>
<evidence type="ECO:0000313" key="2">
    <source>
        <dbReference type="Proteomes" id="UP000694569"/>
    </source>
</evidence>
<name>A0A8C5MMW6_9ANUR</name>
<dbReference type="GO" id="GO:0000492">
    <property type="term" value="P:box C/D snoRNP assembly"/>
    <property type="evidence" value="ECO:0007669"/>
    <property type="project" value="InterPro"/>
</dbReference>
<dbReference type="Proteomes" id="UP000694569">
    <property type="component" value="Unplaced"/>
</dbReference>
<reference evidence="1" key="2">
    <citation type="submission" date="2025-09" db="UniProtKB">
        <authorList>
            <consortium name="Ensembl"/>
        </authorList>
    </citation>
    <scope>IDENTIFICATION</scope>
</reference>
<dbReference type="GO" id="GO:0062064">
    <property type="term" value="F:box C/D methylation guide snoRNP complex binding"/>
    <property type="evidence" value="ECO:0007669"/>
    <property type="project" value="TreeGrafter"/>
</dbReference>
<dbReference type="Pfam" id="PF15370">
    <property type="entry name" value="NOPCHAP1"/>
    <property type="match status" value="1"/>
</dbReference>
<dbReference type="OrthoDB" id="1112980at2759"/>
<accession>A0A8C5MMW6</accession>
<organism evidence="1 2">
    <name type="scientific">Leptobrachium leishanense</name>
    <name type="common">Leishan spiny toad</name>
    <dbReference type="NCBI Taxonomy" id="445787"/>
    <lineage>
        <taxon>Eukaryota</taxon>
        <taxon>Metazoa</taxon>
        <taxon>Chordata</taxon>
        <taxon>Craniata</taxon>
        <taxon>Vertebrata</taxon>
        <taxon>Euteleostomi</taxon>
        <taxon>Amphibia</taxon>
        <taxon>Batrachia</taxon>
        <taxon>Anura</taxon>
        <taxon>Pelobatoidea</taxon>
        <taxon>Megophryidae</taxon>
        <taxon>Leptobrachium</taxon>
    </lineage>
</organism>
<protein>
    <submittedName>
        <fullName evidence="1">Uncharacterized protein</fullName>
    </submittedName>
</protein>
<sequence length="151" mass="16953">MMMLFPHSREVSWQQRTQGSQDACAEAWPVRRRGFDVSRGSCRSLFSWAAAGLYEKLLISKKQSGQSGAAPPIVRMPRSSILDRVQSFLPELAQANENLSKEIESSPAGTFDIENTEEEEKIIEMDSRDGLLYGASQELTPLENETPKYLL</sequence>
<proteinExistence type="predicted"/>
<dbReference type="PANTHER" id="PTHR28674:SF1">
    <property type="entry name" value="NOP PROTEIN CHAPERONE 1"/>
    <property type="match status" value="1"/>
</dbReference>
<dbReference type="Ensembl" id="ENSLLET00000015035.1">
    <property type="protein sequence ID" value="ENSLLEP00000014470.1"/>
    <property type="gene ID" value="ENSLLEG00000009202.1"/>
</dbReference>
<evidence type="ECO:0000313" key="1">
    <source>
        <dbReference type="Ensembl" id="ENSLLEP00000014470.1"/>
    </source>
</evidence>
<reference evidence="1" key="1">
    <citation type="submission" date="2025-08" db="UniProtKB">
        <authorList>
            <consortium name="Ensembl"/>
        </authorList>
    </citation>
    <scope>IDENTIFICATION</scope>
</reference>
<dbReference type="PANTHER" id="PTHR28674">
    <property type="entry name" value="SIMILAR TO DNA SEGMENT, CHR 10, WAYNE STATE UNIVERSITY 102,-EXPRESSED"/>
    <property type="match status" value="1"/>
</dbReference>
<dbReference type="InterPro" id="IPR027921">
    <property type="entry name" value="NOPCHAP1"/>
</dbReference>
<keyword evidence="2" id="KW-1185">Reference proteome</keyword>